<dbReference type="PROSITE" id="PS50110">
    <property type="entry name" value="RESPONSE_REGULATORY"/>
    <property type="match status" value="1"/>
</dbReference>
<dbReference type="Pfam" id="PF00196">
    <property type="entry name" value="GerE"/>
    <property type="match status" value="1"/>
</dbReference>
<dbReference type="PANTHER" id="PTHR43214:SF41">
    <property type="entry name" value="NITRATE_NITRITE RESPONSE REGULATOR PROTEIN NARP"/>
    <property type="match status" value="1"/>
</dbReference>
<sequence>MDKELYNILIVDDHQMFIDGIQSLLIGQDKYKISHEANDGQTALDLLKTTEVDILISDLSMPGMSGAELVNTVKQKYPCIKVLVLSMHNNRETVGEILMSEAEGYILKNTGKKELLNALDRITEGSTFYSKEVMSIMKDKVQKQKKIEKETQCLTERELEILQLIVQELSSEEIADQLFISRRTVDTHRKNILKKTQAKTIVGLIKFAFRNELVMPI</sequence>
<dbReference type="PRINTS" id="PR00038">
    <property type="entry name" value="HTHLUXR"/>
</dbReference>
<reference evidence="8" key="1">
    <citation type="submission" date="2022-10" db="EMBL/GenBank/DDBJ databases">
        <title>Comparative genomics and taxonomic characterization of three novel marine species of genus Reichenbachiella exhibiting antioxidant and polysaccharide degradation activities.</title>
        <authorList>
            <person name="Muhammad N."/>
            <person name="Lee Y.-J."/>
            <person name="Ko J."/>
            <person name="Kim S.-G."/>
        </authorList>
    </citation>
    <scope>NUCLEOTIDE SEQUENCE</scope>
    <source>
        <strain evidence="8">Wsw4-B4</strain>
    </source>
</reference>
<dbReference type="RefSeq" id="WP_263051331.1">
    <property type="nucleotide sequence ID" value="NZ_CP106735.1"/>
</dbReference>
<accession>A0ABY6D0A2</accession>
<evidence type="ECO:0000256" key="4">
    <source>
        <dbReference type="ARBA" id="ARBA00023163"/>
    </source>
</evidence>
<organism evidence="8 9">
    <name type="scientific">Reichenbachiella carrageenanivorans</name>
    <dbReference type="NCBI Taxonomy" id="2979869"/>
    <lineage>
        <taxon>Bacteria</taxon>
        <taxon>Pseudomonadati</taxon>
        <taxon>Bacteroidota</taxon>
        <taxon>Cytophagia</taxon>
        <taxon>Cytophagales</taxon>
        <taxon>Reichenbachiellaceae</taxon>
        <taxon>Reichenbachiella</taxon>
    </lineage>
</organism>
<evidence type="ECO:0000256" key="3">
    <source>
        <dbReference type="ARBA" id="ARBA00023125"/>
    </source>
</evidence>
<dbReference type="InterPro" id="IPR000792">
    <property type="entry name" value="Tscrpt_reg_LuxR_C"/>
</dbReference>
<feature type="modified residue" description="4-aspartylphosphate" evidence="5">
    <location>
        <position position="58"/>
    </location>
</feature>
<keyword evidence="3" id="KW-0238">DNA-binding</keyword>
<dbReference type="SMART" id="SM00448">
    <property type="entry name" value="REC"/>
    <property type="match status" value="1"/>
</dbReference>
<keyword evidence="9" id="KW-1185">Reference proteome</keyword>
<keyword evidence="2" id="KW-0805">Transcription regulation</keyword>
<keyword evidence="1 5" id="KW-0597">Phosphoprotein</keyword>
<protein>
    <submittedName>
        <fullName evidence="8">Response regulator transcription factor</fullName>
    </submittedName>
</protein>
<dbReference type="InterPro" id="IPR058245">
    <property type="entry name" value="NreC/VraR/RcsB-like_REC"/>
</dbReference>
<dbReference type="InterPro" id="IPR016032">
    <property type="entry name" value="Sig_transdc_resp-reg_C-effctor"/>
</dbReference>
<dbReference type="SMART" id="SM00421">
    <property type="entry name" value="HTH_LUXR"/>
    <property type="match status" value="1"/>
</dbReference>
<dbReference type="PANTHER" id="PTHR43214">
    <property type="entry name" value="TWO-COMPONENT RESPONSE REGULATOR"/>
    <property type="match status" value="1"/>
</dbReference>
<evidence type="ECO:0000256" key="1">
    <source>
        <dbReference type="ARBA" id="ARBA00022553"/>
    </source>
</evidence>
<evidence type="ECO:0000256" key="5">
    <source>
        <dbReference type="PROSITE-ProRule" id="PRU00169"/>
    </source>
</evidence>
<feature type="domain" description="Response regulatory" evidence="7">
    <location>
        <begin position="7"/>
        <end position="123"/>
    </location>
</feature>
<dbReference type="InterPro" id="IPR039420">
    <property type="entry name" value="WalR-like"/>
</dbReference>
<dbReference type="PROSITE" id="PS50043">
    <property type="entry name" value="HTH_LUXR_2"/>
    <property type="match status" value="1"/>
</dbReference>
<gene>
    <name evidence="8" type="ORF">N7E81_00555</name>
</gene>
<proteinExistence type="predicted"/>
<keyword evidence="4" id="KW-0804">Transcription</keyword>
<dbReference type="SUPFAM" id="SSF52172">
    <property type="entry name" value="CheY-like"/>
    <property type="match status" value="1"/>
</dbReference>
<evidence type="ECO:0000259" key="6">
    <source>
        <dbReference type="PROSITE" id="PS50043"/>
    </source>
</evidence>
<dbReference type="EMBL" id="CP106735">
    <property type="protein sequence ID" value="UXX79600.1"/>
    <property type="molecule type" value="Genomic_DNA"/>
</dbReference>
<dbReference type="Gene3D" id="3.40.50.2300">
    <property type="match status" value="1"/>
</dbReference>
<dbReference type="InterPro" id="IPR001789">
    <property type="entry name" value="Sig_transdc_resp-reg_receiver"/>
</dbReference>
<dbReference type="CDD" id="cd06170">
    <property type="entry name" value="LuxR_C_like"/>
    <property type="match status" value="1"/>
</dbReference>
<evidence type="ECO:0000313" key="9">
    <source>
        <dbReference type="Proteomes" id="UP001062165"/>
    </source>
</evidence>
<dbReference type="CDD" id="cd17535">
    <property type="entry name" value="REC_NarL-like"/>
    <property type="match status" value="1"/>
</dbReference>
<feature type="domain" description="HTH luxR-type" evidence="6">
    <location>
        <begin position="147"/>
        <end position="212"/>
    </location>
</feature>
<evidence type="ECO:0000313" key="8">
    <source>
        <dbReference type="EMBL" id="UXX79600.1"/>
    </source>
</evidence>
<dbReference type="InterPro" id="IPR011006">
    <property type="entry name" value="CheY-like_superfamily"/>
</dbReference>
<dbReference type="Proteomes" id="UP001062165">
    <property type="component" value="Chromosome"/>
</dbReference>
<name>A0ABY6D0A2_9BACT</name>
<evidence type="ECO:0000259" key="7">
    <source>
        <dbReference type="PROSITE" id="PS50110"/>
    </source>
</evidence>
<dbReference type="SUPFAM" id="SSF46894">
    <property type="entry name" value="C-terminal effector domain of the bipartite response regulators"/>
    <property type="match status" value="1"/>
</dbReference>
<evidence type="ECO:0000256" key="2">
    <source>
        <dbReference type="ARBA" id="ARBA00023015"/>
    </source>
</evidence>
<dbReference type="Pfam" id="PF00072">
    <property type="entry name" value="Response_reg"/>
    <property type="match status" value="1"/>
</dbReference>